<gene>
    <name evidence="2" type="ORF">RM540_11250</name>
</gene>
<keyword evidence="3" id="KW-1185">Reference proteome</keyword>
<sequence length="186" mass="19725">MPTARLRPALAAAALVGCLTAHPRVPAPPRPPGAPAFTPDVFFAGWTRGLGVLDVRLRSPELLCVVGYGEAQPDGTFRLDQTVTHADGRAEERTWTMRRETPTRYTATLTDADGEVTATVEGGELFIRYSMGGGLSMRQRLILQPGGQTALNLSTVFALGALPVARLNEQIQKTDARVPCAGGAGS</sequence>
<evidence type="ECO:0000313" key="2">
    <source>
        <dbReference type="EMBL" id="MDT0632324.1"/>
    </source>
</evidence>
<dbReference type="RefSeq" id="WP_311664107.1">
    <property type="nucleotide sequence ID" value="NZ_JAVRHT010000026.1"/>
</dbReference>
<evidence type="ECO:0000256" key="1">
    <source>
        <dbReference type="SAM" id="SignalP"/>
    </source>
</evidence>
<dbReference type="Pfam" id="PF12915">
    <property type="entry name" value="DUF3833"/>
    <property type="match status" value="1"/>
</dbReference>
<reference evidence="2 3" key="1">
    <citation type="submission" date="2023-09" db="EMBL/GenBank/DDBJ databases">
        <authorList>
            <person name="Rey-Velasco X."/>
        </authorList>
    </citation>
    <scope>NUCLEOTIDE SEQUENCE [LARGE SCALE GENOMIC DNA]</scope>
    <source>
        <strain evidence="2 3">F394</strain>
    </source>
</reference>
<feature type="chain" id="PRO_5046314963" evidence="1">
    <location>
        <begin position="24"/>
        <end position="186"/>
    </location>
</feature>
<proteinExistence type="predicted"/>
<dbReference type="EMBL" id="JAVRHT010000026">
    <property type="protein sequence ID" value="MDT0632324.1"/>
    <property type="molecule type" value="Genomic_DNA"/>
</dbReference>
<protein>
    <submittedName>
        <fullName evidence="2">DUF3833 family protein</fullName>
    </submittedName>
</protein>
<accession>A0ABU3BSQ3</accession>
<dbReference type="InterPro" id="IPR024409">
    <property type="entry name" value="DUF3833"/>
</dbReference>
<dbReference type="Proteomes" id="UP001267426">
    <property type="component" value="Unassembled WGS sequence"/>
</dbReference>
<feature type="signal peptide" evidence="1">
    <location>
        <begin position="1"/>
        <end position="23"/>
    </location>
</feature>
<keyword evidence="1" id="KW-0732">Signal</keyword>
<dbReference type="PROSITE" id="PS51257">
    <property type="entry name" value="PROKAR_LIPOPROTEIN"/>
    <property type="match status" value="1"/>
</dbReference>
<name>A0ABU3BSQ3_9BACT</name>
<organism evidence="2 3">
    <name type="scientific">Rubrivirga litoralis</name>
    <dbReference type="NCBI Taxonomy" id="3075598"/>
    <lineage>
        <taxon>Bacteria</taxon>
        <taxon>Pseudomonadati</taxon>
        <taxon>Rhodothermota</taxon>
        <taxon>Rhodothermia</taxon>
        <taxon>Rhodothermales</taxon>
        <taxon>Rubricoccaceae</taxon>
        <taxon>Rubrivirga</taxon>
    </lineage>
</organism>
<evidence type="ECO:0000313" key="3">
    <source>
        <dbReference type="Proteomes" id="UP001267426"/>
    </source>
</evidence>
<comment type="caution">
    <text evidence="2">The sequence shown here is derived from an EMBL/GenBank/DDBJ whole genome shotgun (WGS) entry which is preliminary data.</text>
</comment>